<dbReference type="GO" id="GO:0022857">
    <property type="term" value="F:transmembrane transporter activity"/>
    <property type="evidence" value="ECO:0007669"/>
    <property type="project" value="InterPro"/>
</dbReference>
<feature type="region of interest" description="Disordered" evidence="5">
    <location>
        <begin position="311"/>
        <end position="331"/>
    </location>
</feature>
<comment type="subcellular location">
    <subcellularLocation>
        <location evidence="1">Membrane</location>
        <topology evidence="1">Multi-pass membrane protein</topology>
    </subcellularLocation>
</comment>
<evidence type="ECO:0000313" key="8">
    <source>
        <dbReference type="Proteomes" id="UP000887013"/>
    </source>
</evidence>
<evidence type="ECO:0000256" key="4">
    <source>
        <dbReference type="ARBA" id="ARBA00023136"/>
    </source>
</evidence>
<dbReference type="SUPFAM" id="SSF103473">
    <property type="entry name" value="MFS general substrate transporter"/>
    <property type="match status" value="1"/>
</dbReference>
<protein>
    <submittedName>
        <fullName evidence="7">Organic cation transporter protein</fullName>
    </submittedName>
</protein>
<feature type="transmembrane region" description="Helical" evidence="6">
    <location>
        <begin position="275"/>
        <end position="292"/>
    </location>
</feature>
<feature type="non-terminal residue" evidence="7">
    <location>
        <position position="1"/>
    </location>
</feature>
<gene>
    <name evidence="7" type="primary">Orct</name>
    <name evidence="7" type="ORF">NPIL_397321</name>
</gene>
<keyword evidence="8" id="KW-1185">Reference proteome</keyword>
<feature type="transmembrane region" description="Helical" evidence="6">
    <location>
        <begin position="206"/>
        <end position="231"/>
    </location>
</feature>
<feature type="transmembrane region" description="Helical" evidence="6">
    <location>
        <begin position="155"/>
        <end position="176"/>
    </location>
</feature>
<dbReference type="Pfam" id="PF00083">
    <property type="entry name" value="Sugar_tr"/>
    <property type="match status" value="1"/>
</dbReference>
<evidence type="ECO:0000256" key="1">
    <source>
        <dbReference type="ARBA" id="ARBA00004141"/>
    </source>
</evidence>
<dbReference type="GO" id="GO:0016020">
    <property type="term" value="C:membrane"/>
    <property type="evidence" value="ECO:0007669"/>
    <property type="project" value="UniProtKB-SubCell"/>
</dbReference>
<name>A0A8X6U9V4_NEPPI</name>
<feature type="transmembrane region" description="Helical" evidence="6">
    <location>
        <begin position="12"/>
        <end position="32"/>
    </location>
</feature>
<evidence type="ECO:0000256" key="5">
    <source>
        <dbReference type="SAM" id="MobiDB-lite"/>
    </source>
</evidence>
<feature type="transmembrane region" description="Helical" evidence="6">
    <location>
        <begin position="38"/>
        <end position="58"/>
    </location>
</feature>
<dbReference type="Gene3D" id="1.20.1250.20">
    <property type="entry name" value="MFS general substrate transporter like domains"/>
    <property type="match status" value="1"/>
</dbReference>
<sequence>MEMVGPQHQTEMGIAIQVGWSIGFVTLVGVAWFFRNWFWLQLVVSLSFVPFAFAYGIIPESPRWLLTRGKTEKLKRLLTKAAAVNGRDVEEDIRNLDFLKDKKGNGGKRTTTLFEVLKMSKMRKRFFNMVYQWMVNAFLYYALSYNTNDLAGNAYLNFFIAGLIEFPSYALVFWGIKQWGRRPTFVSLMLVGGASCAAILPVPADLAWLSTVFAMVGKFCITGSFGILYLYTTEIFPTGVRNVTLGSCSMCARIGSILAPFVRDLGKATHAAVPNSLYTFLALTSGLLALLLPETRGLDLPDTLQEGEDLGVSADRVRKDNTNPETVPLTG</sequence>
<keyword evidence="4 6" id="KW-0472">Membrane</keyword>
<reference evidence="7" key="1">
    <citation type="submission" date="2020-08" db="EMBL/GenBank/DDBJ databases">
        <title>Multicomponent nature underlies the extraordinary mechanical properties of spider dragline silk.</title>
        <authorList>
            <person name="Kono N."/>
            <person name="Nakamura H."/>
            <person name="Mori M."/>
            <person name="Yoshida Y."/>
            <person name="Ohtoshi R."/>
            <person name="Malay A.D."/>
            <person name="Moran D.A.P."/>
            <person name="Tomita M."/>
            <person name="Numata K."/>
            <person name="Arakawa K."/>
        </authorList>
    </citation>
    <scope>NUCLEOTIDE SEQUENCE</scope>
</reference>
<evidence type="ECO:0000256" key="3">
    <source>
        <dbReference type="ARBA" id="ARBA00022989"/>
    </source>
</evidence>
<organism evidence="7 8">
    <name type="scientific">Nephila pilipes</name>
    <name type="common">Giant wood spider</name>
    <name type="synonym">Nephila maculata</name>
    <dbReference type="NCBI Taxonomy" id="299642"/>
    <lineage>
        <taxon>Eukaryota</taxon>
        <taxon>Metazoa</taxon>
        <taxon>Ecdysozoa</taxon>
        <taxon>Arthropoda</taxon>
        <taxon>Chelicerata</taxon>
        <taxon>Arachnida</taxon>
        <taxon>Araneae</taxon>
        <taxon>Araneomorphae</taxon>
        <taxon>Entelegynae</taxon>
        <taxon>Araneoidea</taxon>
        <taxon>Nephilidae</taxon>
        <taxon>Nephila</taxon>
    </lineage>
</organism>
<proteinExistence type="predicted"/>
<feature type="transmembrane region" description="Helical" evidence="6">
    <location>
        <begin position="183"/>
        <end position="200"/>
    </location>
</feature>
<feature type="transmembrane region" description="Helical" evidence="6">
    <location>
        <begin position="126"/>
        <end position="143"/>
    </location>
</feature>
<dbReference type="Proteomes" id="UP000887013">
    <property type="component" value="Unassembled WGS sequence"/>
</dbReference>
<dbReference type="PANTHER" id="PTHR24064">
    <property type="entry name" value="SOLUTE CARRIER FAMILY 22 MEMBER"/>
    <property type="match status" value="1"/>
</dbReference>
<comment type="caution">
    <text evidence="7">The sequence shown here is derived from an EMBL/GenBank/DDBJ whole genome shotgun (WGS) entry which is preliminary data.</text>
</comment>
<dbReference type="EMBL" id="BMAW01121862">
    <property type="protein sequence ID" value="GFT96103.1"/>
    <property type="molecule type" value="Genomic_DNA"/>
</dbReference>
<evidence type="ECO:0000256" key="2">
    <source>
        <dbReference type="ARBA" id="ARBA00022692"/>
    </source>
</evidence>
<accession>A0A8X6U9V4</accession>
<evidence type="ECO:0000256" key="6">
    <source>
        <dbReference type="SAM" id="Phobius"/>
    </source>
</evidence>
<keyword evidence="3 6" id="KW-1133">Transmembrane helix</keyword>
<dbReference type="OrthoDB" id="3936150at2759"/>
<dbReference type="InterPro" id="IPR005828">
    <property type="entry name" value="MFS_sugar_transport-like"/>
</dbReference>
<keyword evidence="2 6" id="KW-0812">Transmembrane</keyword>
<dbReference type="InterPro" id="IPR036259">
    <property type="entry name" value="MFS_trans_sf"/>
</dbReference>
<evidence type="ECO:0000313" key="7">
    <source>
        <dbReference type="EMBL" id="GFT96103.1"/>
    </source>
</evidence>
<dbReference type="AlphaFoldDB" id="A0A8X6U9V4"/>